<dbReference type="Gene3D" id="1.10.287.1490">
    <property type="match status" value="1"/>
</dbReference>
<dbReference type="RefSeq" id="XP_018299186.1">
    <property type="nucleotide sequence ID" value="XM_018429296.1"/>
</dbReference>
<gene>
    <name evidence="2" type="ORF">PHYBLDRAFT_129610</name>
</gene>
<accession>A0A162Q964</accession>
<protein>
    <submittedName>
        <fullName evidence="2">Uncharacterized protein</fullName>
    </submittedName>
</protein>
<keyword evidence="3" id="KW-1185">Reference proteome</keyword>
<keyword evidence="1" id="KW-0175">Coiled coil</keyword>
<evidence type="ECO:0000256" key="1">
    <source>
        <dbReference type="SAM" id="Coils"/>
    </source>
</evidence>
<evidence type="ECO:0000313" key="3">
    <source>
        <dbReference type="Proteomes" id="UP000077315"/>
    </source>
</evidence>
<organism evidence="2 3">
    <name type="scientific">Phycomyces blakesleeanus (strain ATCC 8743b / DSM 1359 / FGSC 10004 / NBRC 33097 / NRRL 1555)</name>
    <dbReference type="NCBI Taxonomy" id="763407"/>
    <lineage>
        <taxon>Eukaryota</taxon>
        <taxon>Fungi</taxon>
        <taxon>Fungi incertae sedis</taxon>
        <taxon>Mucoromycota</taxon>
        <taxon>Mucoromycotina</taxon>
        <taxon>Mucoromycetes</taxon>
        <taxon>Mucorales</taxon>
        <taxon>Phycomycetaceae</taxon>
        <taxon>Phycomyces</taxon>
    </lineage>
</organism>
<evidence type="ECO:0000313" key="2">
    <source>
        <dbReference type="EMBL" id="OAD81146.1"/>
    </source>
</evidence>
<proteinExistence type="predicted"/>
<dbReference type="InParanoid" id="A0A162Q964"/>
<feature type="coiled-coil region" evidence="1">
    <location>
        <begin position="11"/>
        <end position="133"/>
    </location>
</feature>
<dbReference type="STRING" id="763407.A0A162Q964"/>
<dbReference type="GeneID" id="28990202"/>
<dbReference type="VEuPathDB" id="FungiDB:PHYBLDRAFT_129610"/>
<sequence length="140" mass="16463">MSSIHGDNVTSEQYEKMLRSLQRKSHIAENDVKAHQEVISKLEAQLTRSESSMRDAKKQLDVLNRERQTYALEIQNLRTQVTQIQTHQLSSANHIAEERKALESELEAEKRLKEKAEKARHILENRMEELMNKKNKFMCF</sequence>
<dbReference type="EMBL" id="KV440971">
    <property type="protein sequence ID" value="OAD81146.1"/>
    <property type="molecule type" value="Genomic_DNA"/>
</dbReference>
<reference evidence="3" key="1">
    <citation type="submission" date="2015-06" db="EMBL/GenBank/DDBJ databases">
        <title>Expansion of signal transduction pathways in fungi by whole-genome duplication.</title>
        <authorList>
            <consortium name="DOE Joint Genome Institute"/>
            <person name="Corrochano L.M."/>
            <person name="Kuo A."/>
            <person name="Marcet-Houben M."/>
            <person name="Polaino S."/>
            <person name="Salamov A."/>
            <person name="Villalobos J.M."/>
            <person name="Alvarez M.I."/>
            <person name="Avalos J."/>
            <person name="Benito E.P."/>
            <person name="Benoit I."/>
            <person name="Burger G."/>
            <person name="Camino L.P."/>
            <person name="Canovas D."/>
            <person name="Cerda-Olmedo E."/>
            <person name="Cheng J.-F."/>
            <person name="Dominguez A."/>
            <person name="Elias M."/>
            <person name="Eslava A.P."/>
            <person name="Glaser F."/>
            <person name="Grimwood J."/>
            <person name="Gutierrez G."/>
            <person name="Heitman J."/>
            <person name="Henrissat B."/>
            <person name="Iturriaga E.A."/>
            <person name="Lang B.F."/>
            <person name="Lavin J.L."/>
            <person name="Lee S."/>
            <person name="Li W."/>
            <person name="Lindquist E."/>
            <person name="Lopez-Garcia S."/>
            <person name="Luque E.M."/>
            <person name="Marcos A.T."/>
            <person name="Martin J."/>
            <person name="McCluskey K."/>
            <person name="Medina H.R."/>
            <person name="Miralles-Duran A."/>
            <person name="Miyazaki A."/>
            <person name="Munoz-Torres E."/>
            <person name="Oguiza J.A."/>
            <person name="Ohm R."/>
            <person name="Olmedo M."/>
            <person name="Orejas M."/>
            <person name="Ortiz-Castellanos L."/>
            <person name="Pisabarro A.G."/>
            <person name="Rodriguez-Romero J."/>
            <person name="Ruiz-Herrera J."/>
            <person name="Ruiz-Vazquez R."/>
            <person name="Sanz C."/>
            <person name="Schackwitz W."/>
            <person name="Schmutz J."/>
            <person name="Shahriari M."/>
            <person name="Shelest E."/>
            <person name="Silva-Franco F."/>
            <person name="Soanes D."/>
            <person name="Syed K."/>
            <person name="Tagua V.G."/>
            <person name="Talbot N.J."/>
            <person name="Thon M."/>
            <person name="De vries R.P."/>
            <person name="Wiebenga A."/>
            <person name="Yadav J.S."/>
            <person name="Braun E.L."/>
            <person name="Baker S."/>
            <person name="Garre V."/>
            <person name="Horwitz B."/>
            <person name="Torres-Martinez S."/>
            <person name="Idnurm A."/>
            <person name="Herrera-Estrella A."/>
            <person name="Gabaldon T."/>
            <person name="Grigoriev I.V."/>
        </authorList>
    </citation>
    <scope>NUCLEOTIDE SEQUENCE [LARGE SCALE GENOMIC DNA]</scope>
    <source>
        <strain evidence="3">NRRL 1555(-)</strain>
    </source>
</reference>
<dbReference type="OrthoDB" id="3176171at2759"/>
<name>A0A162Q964_PHYB8</name>
<dbReference type="AlphaFoldDB" id="A0A162Q964"/>
<dbReference type="Proteomes" id="UP000077315">
    <property type="component" value="Unassembled WGS sequence"/>
</dbReference>